<dbReference type="SUPFAM" id="SSF63411">
    <property type="entry name" value="LuxS/MPP-like metallohydrolase"/>
    <property type="match status" value="3"/>
</dbReference>
<dbReference type="InterPro" id="IPR011249">
    <property type="entry name" value="Metalloenz_LuxS/M16"/>
</dbReference>
<dbReference type="PANTHER" id="PTHR43690">
    <property type="entry name" value="NARDILYSIN"/>
    <property type="match status" value="1"/>
</dbReference>
<evidence type="ECO:0000256" key="6">
    <source>
        <dbReference type="ARBA" id="ARBA00022833"/>
    </source>
</evidence>
<evidence type="ECO:0000259" key="10">
    <source>
        <dbReference type="Pfam" id="PF00675"/>
    </source>
</evidence>
<dbReference type="GO" id="GO:0046872">
    <property type="term" value="F:metal ion binding"/>
    <property type="evidence" value="ECO:0007669"/>
    <property type="project" value="UniProtKB-KW"/>
</dbReference>
<dbReference type="InterPro" id="IPR007863">
    <property type="entry name" value="Peptidase_M16_C"/>
</dbReference>
<dbReference type="Proteomes" id="UP000561438">
    <property type="component" value="Unassembled WGS sequence"/>
</dbReference>
<feature type="signal peptide" evidence="9">
    <location>
        <begin position="1"/>
        <end position="26"/>
    </location>
</feature>
<feature type="domain" description="Peptidase M16 C-terminal" evidence="11">
    <location>
        <begin position="231"/>
        <end position="409"/>
    </location>
</feature>
<dbReference type="Pfam" id="PF05193">
    <property type="entry name" value="Peptidase_M16_C"/>
    <property type="match status" value="2"/>
</dbReference>
<comment type="cofactor">
    <cofactor evidence="1">
        <name>Zn(2+)</name>
        <dbReference type="ChEBI" id="CHEBI:29105"/>
    </cofactor>
</comment>
<evidence type="ECO:0000256" key="1">
    <source>
        <dbReference type="ARBA" id="ARBA00001947"/>
    </source>
</evidence>
<name>A0A850H735_9SPHN</name>
<dbReference type="InterPro" id="IPR001431">
    <property type="entry name" value="Pept_M16_Zn_BS"/>
</dbReference>
<organism evidence="12 13">
    <name type="scientific">Qipengyuania atrilutea</name>
    <dbReference type="NCBI Taxonomy" id="2744473"/>
    <lineage>
        <taxon>Bacteria</taxon>
        <taxon>Pseudomonadati</taxon>
        <taxon>Pseudomonadota</taxon>
        <taxon>Alphaproteobacteria</taxon>
        <taxon>Sphingomonadales</taxon>
        <taxon>Erythrobacteraceae</taxon>
        <taxon>Qipengyuania</taxon>
    </lineage>
</organism>
<dbReference type="GO" id="GO:0004222">
    <property type="term" value="F:metalloendopeptidase activity"/>
    <property type="evidence" value="ECO:0007669"/>
    <property type="project" value="InterPro"/>
</dbReference>
<evidence type="ECO:0000256" key="3">
    <source>
        <dbReference type="ARBA" id="ARBA00022670"/>
    </source>
</evidence>
<feature type="chain" id="PRO_5032603750" evidence="9">
    <location>
        <begin position="27"/>
        <end position="960"/>
    </location>
</feature>
<proteinExistence type="inferred from homology"/>
<keyword evidence="4" id="KW-0479">Metal-binding</keyword>
<evidence type="ECO:0000256" key="9">
    <source>
        <dbReference type="SAM" id="SignalP"/>
    </source>
</evidence>
<keyword evidence="6" id="KW-0862">Zinc</keyword>
<comment type="caution">
    <text evidence="12">The sequence shown here is derived from an EMBL/GenBank/DDBJ whole genome shotgun (WGS) entry which is preliminary data.</text>
</comment>
<gene>
    <name evidence="12" type="ORF">HUV48_11630</name>
</gene>
<evidence type="ECO:0000256" key="7">
    <source>
        <dbReference type="ARBA" id="ARBA00023049"/>
    </source>
</evidence>
<dbReference type="Pfam" id="PF00675">
    <property type="entry name" value="Peptidase_M16"/>
    <property type="match status" value="1"/>
</dbReference>
<accession>A0A850H735</accession>
<keyword evidence="7" id="KW-0482">Metalloprotease</keyword>
<dbReference type="InterPro" id="IPR011765">
    <property type="entry name" value="Pept_M16_N"/>
</dbReference>
<dbReference type="Gene3D" id="3.30.830.10">
    <property type="entry name" value="Metalloenzyme, LuxS/M16 peptidase-like"/>
    <property type="match status" value="4"/>
</dbReference>
<evidence type="ECO:0000256" key="5">
    <source>
        <dbReference type="ARBA" id="ARBA00022801"/>
    </source>
</evidence>
<evidence type="ECO:0000256" key="4">
    <source>
        <dbReference type="ARBA" id="ARBA00022723"/>
    </source>
</evidence>
<dbReference type="GO" id="GO:0006508">
    <property type="term" value="P:proteolysis"/>
    <property type="evidence" value="ECO:0007669"/>
    <property type="project" value="UniProtKB-KW"/>
</dbReference>
<dbReference type="PANTHER" id="PTHR43690:SF17">
    <property type="entry name" value="PROTEIN YHJJ"/>
    <property type="match status" value="1"/>
</dbReference>
<evidence type="ECO:0000256" key="8">
    <source>
        <dbReference type="RuleBase" id="RU004447"/>
    </source>
</evidence>
<evidence type="ECO:0000313" key="12">
    <source>
        <dbReference type="EMBL" id="NVD45658.1"/>
    </source>
</evidence>
<keyword evidence="3" id="KW-0645">Protease</keyword>
<keyword evidence="9" id="KW-0732">Signal</keyword>
<dbReference type="InterPro" id="IPR050626">
    <property type="entry name" value="Peptidase_M16"/>
</dbReference>
<keyword evidence="13" id="KW-1185">Reference proteome</keyword>
<reference evidence="12 13" key="1">
    <citation type="submission" date="2020-06" db="EMBL/GenBank/DDBJ databases">
        <title>Altererythrobacter sp. HHU K3-1.</title>
        <authorList>
            <person name="Zhang D."/>
            <person name="Xue H."/>
        </authorList>
    </citation>
    <scope>NUCLEOTIDE SEQUENCE [LARGE SCALE GENOMIC DNA]</scope>
    <source>
        <strain evidence="12 13">HHU K3-1</strain>
    </source>
</reference>
<feature type="domain" description="Peptidase M16 N-terminal" evidence="10">
    <location>
        <begin position="70"/>
        <end position="198"/>
    </location>
</feature>
<evidence type="ECO:0000259" key="11">
    <source>
        <dbReference type="Pfam" id="PF05193"/>
    </source>
</evidence>
<protein>
    <submittedName>
        <fullName evidence="12">Insulinase family protein</fullName>
    </submittedName>
</protein>
<dbReference type="AlphaFoldDB" id="A0A850H735"/>
<feature type="domain" description="Peptidase M16 C-terminal" evidence="11">
    <location>
        <begin position="705"/>
        <end position="884"/>
    </location>
</feature>
<dbReference type="PROSITE" id="PS00143">
    <property type="entry name" value="INSULINASE"/>
    <property type="match status" value="1"/>
</dbReference>
<keyword evidence="5" id="KW-0378">Hydrolase</keyword>
<evidence type="ECO:0000313" key="13">
    <source>
        <dbReference type="Proteomes" id="UP000561438"/>
    </source>
</evidence>
<comment type="similarity">
    <text evidence="2 8">Belongs to the peptidase M16 family.</text>
</comment>
<evidence type="ECO:0000256" key="2">
    <source>
        <dbReference type="ARBA" id="ARBA00007261"/>
    </source>
</evidence>
<sequence>MASRISRAALCAVLALSATAVPPATAQEIAVSDTQTPDGWDASDWDLGDSGFQPEEGWRFGKLANGMRYIIRPNDRPEQTAIIRLHIAAGSLDERDDERGFAHFVEHMAFNGSTNVPEGEMVKLLEREGLAFGADTNASTGFDETIYKLDLPRAEPELLDTALMMMRETVGELTFDAEAVARERGVILSERRVRNTYSLKNVIDSFEFLYPHGRVSERLPIGTLESLEGATAEGLRAFWEREYLPEDTVLVLSGDFPAAAAEQAIREHFADWQRVGVAGEIEAGTVDPALAGQTDIYLDPALSETVTLARHAPYIDRPDTLAERQRSLLTSIGSRIIARRIQRLSRSEDPPFRGVSIGASDYFEDGRTMQLSVATEDGGWQRGLEAAIAEYRTALEYGFSEAELAEQVANIRTALENAAANSQTRTNAQFVGQAAKIIKGNGVPTGPAESLARFEEFAPQITPDAVLTALKDEYIDLGDPLIRFTGKTAPAGGEAALREVAEAAFAARVEPPSEIETSEFAYTDFGEAGEVVSDTRTEPYGIRTVRFANGVMLNIKPTELEADRVRVTMNLDGGALLKTPDEPLNVELVGLLSAGGLGEHSRDELQTILSGRSVGAGFSADGETFVASAVTTPRDFELQLQLMAAYLTDPGYRDEGLGPWRQSLADFFARLGKTPASAYSEAVGPILSDRDPRFSRQPMEAYQALDYSDLRTVLDDRLATGAIEIGIVGDIDEAEAIDLVAQTFGALPSREAAFQERTDARQRSFTDERRTYVVPHDGEQDQALMRLVWPTDDDSDWDRSSGMTLLASVVRLKLLEKLREELGQAYSASATSAMSDTYDGYGTFSVGAQVDAGQLDAVREAIGEVLTELRSTPVDADTLQRARQPILESLANRLKTNAGWITLADRAQSEADYLQRLSAAEDRYRAMTTDDLLNLAQQYLEPAEAVEIRVVPREQAGQAQ</sequence>
<dbReference type="EMBL" id="JABWGV010000004">
    <property type="protein sequence ID" value="NVD45658.1"/>
    <property type="molecule type" value="Genomic_DNA"/>
</dbReference>